<organism evidence="1">
    <name type="scientific">termite gut metagenome</name>
    <dbReference type="NCBI Taxonomy" id="433724"/>
    <lineage>
        <taxon>unclassified sequences</taxon>
        <taxon>metagenomes</taxon>
        <taxon>organismal metagenomes</taxon>
    </lineage>
</organism>
<dbReference type="AlphaFoldDB" id="A0A5J4QMA9"/>
<evidence type="ECO:0000313" key="1">
    <source>
        <dbReference type="EMBL" id="KAA6322090.1"/>
    </source>
</evidence>
<comment type="caution">
    <text evidence="1">The sequence shown here is derived from an EMBL/GenBank/DDBJ whole genome shotgun (WGS) entry which is preliminary data.</text>
</comment>
<gene>
    <name evidence="1" type="ORF">EZS27_028335</name>
</gene>
<name>A0A5J4QMA9_9ZZZZ</name>
<reference evidence="1" key="1">
    <citation type="submission" date="2019-03" db="EMBL/GenBank/DDBJ databases">
        <title>Single cell metagenomics reveals metabolic interactions within the superorganism composed of flagellate Streblomastix strix and complex community of Bacteroidetes bacteria on its surface.</title>
        <authorList>
            <person name="Treitli S.C."/>
            <person name="Kolisko M."/>
            <person name="Husnik F."/>
            <person name="Keeling P."/>
            <person name="Hampl V."/>
        </authorList>
    </citation>
    <scope>NUCLEOTIDE SEQUENCE</scope>
    <source>
        <strain evidence="1">STM</strain>
    </source>
</reference>
<sequence length="57" mass="6943">MKLTSQWGLLLWREENCSFRARNIYLKARLHACFNRLNRKKKNAIKMEKSAEKIYKN</sequence>
<proteinExistence type="predicted"/>
<accession>A0A5J4QMA9</accession>
<protein>
    <submittedName>
        <fullName evidence="1">Uncharacterized protein</fullName>
    </submittedName>
</protein>
<dbReference type="EMBL" id="SNRY01003133">
    <property type="protein sequence ID" value="KAA6322090.1"/>
    <property type="molecule type" value="Genomic_DNA"/>
</dbReference>